<keyword evidence="1" id="KW-0472">Membrane</keyword>
<dbReference type="EMBL" id="CP029186">
    <property type="protein sequence ID" value="AWH84405.1"/>
    <property type="molecule type" value="Genomic_DNA"/>
</dbReference>
<gene>
    <name evidence="2" type="ORF">HYN59_04420</name>
</gene>
<keyword evidence="3" id="KW-1185">Reference proteome</keyword>
<feature type="transmembrane region" description="Helical" evidence="1">
    <location>
        <begin position="52"/>
        <end position="76"/>
    </location>
</feature>
<sequence>MIPQPAIIIILAFLAITFIQSGYDKVTDWKGNLEWLKGHFSQTPIRNMVPQALFLILALEVLSGAFAVIGIIEILVNEGDQFPIVAGILSAVTLLFLLLGQRMAKDYDGARTIVIYFIPTVLLLHWLHN</sequence>
<dbReference type="AlphaFoldDB" id="A0A2S1QVI8"/>
<evidence type="ECO:0000256" key="1">
    <source>
        <dbReference type="SAM" id="Phobius"/>
    </source>
</evidence>
<dbReference type="Proteomes" id="UP000244929">
    <property type="component" value="Chromosome"/>
</dbReference>
<protein>
    <submittedName>
        <fullName evidence="2">DoxX family protein</fullName>
    </submittedName>
</protein>
<keyword evidence="1" id="KW-1133">Transmembrane helix</keyword>
<dbReference type="OrthoDB" id="957977at2"/>
<feature type="transmembrane region" description="Helical" evidence="1">
    <location>
        <begin position="112"/>
        <end position="128"/>
    </location>
</feature>
<evidence type="ECO:0000313" key="2">
    <source>
        <dbReference type="EMBL" id="AWH84405.1"/>
    </source>
</evidence>
<feature type="transmembrane region" description="Helical" evidence="1">
    <location>
        <begin position="6"/>
        <end position="23"/>
    </location>
</feature>
<feature type="transmembrane region" description="Helical" evidence="1">
    <location>
        <begin position="82"/>
        <end position="100"/>
    </location>
</feature>
<proteinExistence type="predicted"/>
<reference evidence="2 3" key="1">
    <citation type="submission" date="2018-04" db="EMBL/GenBank/DDBJ databases">
        <title>Genome sequencing of Flavobacterium sp. HYN0059.</title>
        <authorList>
            <person name="Yi H."/>
            <person name="Baek C."/>
        </authorList>
    </citation>
    <scope>NUCLEOTIDE SEQUENCE [LARGE SCALE GENOMIC DNA]</scope>
    <source>
        <strain evidence="2 3">HYN0059</strain>
    </source>
</reference>
<organism evidence="2 3">
    <name type="scientific">Flavobacterium album</name>
    <dbReference type="NCBI Taxonomy" id="2175091"/>
    <lineage>
        <taxon>Bacteria</taxon>
        <taxon>Pseudomonadati</taxon>
        <taxon>Bacteroidota</taxon>
        <taxon>Flavobacteriia</taxon>
        <taxon>Flavobacteriales</taxon>
        <taxon>Flavobacteriaceae</taxon>
        <taxon>Flavobacterium</taxon>
    </lineage>
</organism>
<keyword evidence="1" id="KW-0812">Transmembrane</keyword>
<accession>A0A2S1QVI8</accession>
<name>A0A2S1QVI8_9FLAO</name>
<evidence type="ECO:0000313" key="3">
    <source>
        <dbReference type="Proteomes" id="UP000244929"/>
    </source>
</evidence>
<dbReference type="KEGG" id="falb:HYN59_04420"/>